<gene>
    <name evidence="2" type="ORF">PGLA1383_LOCUS38220</name>
</gene>
<feature type="compositionally biased region" description="Basic and acidic residues" evidence="1">
    <location>
        <begin position="319"/>
        <end position="331"/>
    </location>
</feature>
<dbReference type="InterPro" id="IPR016024">
    <property type="entry name" value="ARM-type_fold"/>
</dbReference>
<feature type="compositionally biased region" description="Acidic residues" evidence="1">
    <location>
        <begin position="225"/>
        <end position="252"/>
    </location>
</feature>
<reference evidence="2" key="1">
    <citation type="submission" date="2021-02" db="EMBL/GenBank/DDBJ databases">
        <authorList>
            <person name="Dougan E. K."/>
            <person name="Rhodes N."/>
            <person name="Thang M."/>
            <person name="Chan C."/>
        </authorList>
    </citation>
    <scope>NUCLEOTIDE SEQUENCE</scope>
</reference>
<dbReference type="OrthoDB" id="415916at2759"/>
<dbReference type="EMBL" id="CAJNNV010027556">
    <property type="protein sequence ID" value="CAE8620678.1"/>
    <property type="molecule type" value="Genomic_DNA"/>
</dbReference>
<name>A0A813G712_POLGL</name>
<feature type="region of interest" description="Disordered" evidence="1">
    <location>
        <begin position="315"/>
        <end position="342"/>
    </location>
</feature>
<organism evidence="2 3">
    <name type="scientific">Polarella glacialis</name>
    <name type="common">Dinoflagellate</name>
    <dbReference type="NCBI Taxonomy" id="89957"/>
    <lineage>
        <taxon>Eukaryota</taxon>
        <taxon>Sar</taxon>
        <taxon>Alveolata</taxon>
        <taxon>Dinophyceae</taxon>
        <taxon>Suessiales</taxon>
        <taxon>Suessiaceae</taxon>
        <taxon>Polarella</taxon>
    </lineage>
</organism>
<feature type="compositionally biased region" description="Pro residues" evidence="1">
    <location>
        <begin position="274"/>
        <end position="283"/>
    </location>
</feature>
<dbReference type="SUPFAM" id="SSF48371">
    <property type="entry name" value="ARM repeat"/>
    <property type="match status" value="1"/>
</dbReference>
<dbReference type="Proteomes" id="UP000654075">
    <property type="component" value="Unassembled WGS sequence"/>
</dbReference>
<evidence type="ECO:0000256" key="1">
    <source>
        <dbReference type="SAM" id="MobiDB-lite"/>
    </source>
</evidence>
<keyword evidence="3" id="KW-1185">Reference proteome</keyword>
<evidence type="ECO:0000313" key="2">
    <source>
        <dbReference type="EMBL" id="CAE8620678.1"/>
    </source>
</evidence>
<comment type="caution">
    <text evidence="2">The sequence shown here is derived from an EMBL/GenBank/DDBJ whole genome shotgun (WGS) entry which is preliminary data.</text>
</comment>
<accession>A0A813G712</accession>
<evidence type="ECO:0000313" key="3">
    <source>
        <dbReference type="Proteomes" id="UP000654075"/>
    </source>
</evidence>
<protein>
    <submittedName>
        <fullName evidence="2">Uncharacterized protein</fullName>
    </submittedName>
</protein>
<feature type="region of interest" description="Disordered" evidence="1">
    <location>
        <begin position="202"/>
        <end position="291"/>
    </location>
</feature>
<sequence length="342" mass="35714">MAAAAALGVVKQIQALADGPPTPEMRDCLGQVVSSLLFFLDHPDSRVRISAAKTLVKLNSGYPDDVKKLDVSRARSALAHAEEGGDQDSEELRNLLQRFLGEDVDNGATNGRPLGEVFSSGPRGEVVLKVSEQADGKVRAAMLEKIVALPGVVSVTFEGVYVIVSTRTPTVAADASFLADLLSALKALGAAGVSLVSAAAASSASSSAPRGQDRAASSSSGPEEVQLEADASFEEEEGQEAEPAYLDDEDNDVAGLGGSGGAPPPSGSREPGPGGCPPSPAGGPPQWTFFTQNNWMSGRRIQEFDDDPTIASRLAKAKKREEERKAEDKSKLGRLSSWLTGR</sequence>
<proteinExistence type="predicted"/>
<dbReference type="AlphaFoldDB" id="A0A813G712"/>